<evidence type="ECO:0000256" key="14">
    <source>
        <dbReference type="ARBA" id="ARBA00072532"/>
    </source>
</evidence>
<feature type="domain" description="von Hippel-Lindau disease tumour suppressor beta" evidence="16">
    <location>
        <begin position="14"/>
        <end position="95"/>
    </location>
</feature>
<dbReference type="PaxDb" id="8355-A0A1L8GHJ8"/>
<dbReference type="GO" id="GO:0005634">
    <property type="term" value="C:nucleus"/>
    <property type="evidence" value="ECO:0007669"/>
    <property type="project" value="UniProtKB-SubCell"/>
</dbReference>
<keyword evidence="7" id="KW-1003">Cell membrane</keyword>
<dbReference type="Pfam" id="PF01847">
    <property type="entry name" value="VHL"/>
    <property type="match status" value="1"/>
</dbReference>
<protein>
    <recommendedName>
        <fullName evidence="14">von Hippel-Lindau disease tumor suppressor</fullName>
    </recommendedName>
    <alternativeName>
        <fullName evidence="15">pVHL</fullName>
    </alternativeName>
</protein>
<accession>A0A1L8GHJ8</accession>
<evidence type="ECO:0000256" key="13">
    <source>
        <dbReference type="ARBA" id="ARBA00059036"/>
    </source>
</evidence>
<dbReference type="Gene3D" id="2.60.40.780">
    <property type="entry name" value="von Hippel-Lindau disease tumour suppressor, beta domain"/>
    <property type="match status" value="1"/>
</dbReference>
<evidence type="ECO:0000256" key="15">
    <source>
        <dbReference type="ARBA" id="ARBA00080646"/>
    </source>
</evidence>
<dbReference type="GeneID" id="121393137"/>
<dbReference type="AlphaFoldDB" id="A0A1L8GHJ8"/>
<gene>
    <name evidence="19" type="primary">LOC121393137</name>
</gene>
<keyword evidence="18" id="KW-1185">Reference proteome</keyword>
<dbReference type="Gene3D" id="1.10.750.10">
    <property type="entry name" value="von Hippel-Lindau disease tumour suppressor, alpha domain"/>
    <property type="match status" value="1"/>
</dbReference>
<comment type="similarity">
    <text evidence="6">Belongs to the VHL family.</text>
</comment>
<evidence type="ECO:0000256" key="8">
    <source>
        <dbReference type="ARBA" id="ARBA00022490"/>
    </source>
</evidence>
<dbReference type="Proteomes" id="UP000186698">
    <property type="component" value="Chromosome 4S"/>
</dbReference>
<keyword evidence="10" id="KW-0256">Endoplasmic reticulum</keyword>
<reference evidence="19" key="1">
    <citation type="submission" date="2025-08" db="UniProtKB">
        <authorList>
            <consortium name="RefSeq"/>
        </authorList>
    </citation>
    <scope>IDENTIFICATION</scope>
    <source>
        <strain evidence="19">J_2021</strain>
        <tissue evidence="19">Erythrocytes</tissue>
    </source>
</reference>
<comment type="function">
    <text evidence="13">Involved in the ubiquitination and subsequent proteasomal degradation via the von Hippel-Lindau ubiquitination complex. Seems to act as a target recruitment subunit in the E3 ubiquitin ligase complex and recruits hydroxylated hypoxia-inducible factor (HIF) under normoxic conditions. Involved in transcriptional repression through interaction with HIF1A, HIF1AN and histone deacetylases. Ubiquitinates, in an oxygen-responsive manner, ADRB2. Acts as a negative regulator of mTORC1 by promoting ubiquitination and degradation of RPTOR.</text>
</comment>
<feature type="domain" description="von Hippel-Lindau disease tumour suppressor alpha" evidence="17">
    <location>
        <begin position="107"/>
        <end position="153"/>
    </location>
</feature>
<name>A0A1L8GHJ8_XENLA</name>
<keyword evidence="12" id="KW-0539">Nucleus</keyword>
<dbReference type="OMA" id="WFFRDYY"/>
<dbReference type="KEGG" id="xla:121393137"/>
<evidence type="ECO:0000256" key="10">
    <source>
        <dbReference type="ARBA" id="ARBA00022824"/>
    </source>
</evidence>
<dbReference type="FunFam" id="1.10.750.10:FF:000001">
    <property type="entry name" value="von Hippel-Lindau disease tumor suppressor"/>
    <property type="match status" value="1"/>
</dbReference>
<organism evidence="18 19">
    <name type="scientific">Xenopus laevis</name>
    <name type="common">African clawed frog</name>
    <dbReference type="NCBI Taxonomy" id="8355"/>
    <lineage>
        <taxon>Eukaryota</taxon>
        <taxon>Metazoa</taxon>
        <taxon>Chordata</taxon>
        <taxon>Craniata</taxon>
        <taxon>Vertebrata</taxon>
        <taxon>Euteleostomi</taxon>
        <taxon>Amphibia</taxon>
        <taxon>Batrachia</taxon>
        <taxon>Anura</taxon>
        <taxon>Pipoidea</taxon>
        <taxon>Pipidae</taxon>
        <taxon>Xenopodinae</taxon>
        <taxon>Xenopus</taxon>
        <taxon>Xenopus</taxon>
    </lineage>
</organism>
<dbReference type="CDD" id="cd05468">
    <property type="entry name" value="pVHL"/>
    <property type="match status" value="1"/>
</dbReference>
<dbReference type="GO" id="GO:0005783">
    <property type="term" value="C:endoplasmic reticulum"/>
    <property type="evidence" value="ECO:0007669"/>
    <property type="project" value="UniProtKB-SubCell"/>
</dbReference>
<comment type="pathway">
    <text evidence="5">Protein modification; protein ubiquitination.</text>
</comment>
<dbReference type="GO" id="GO:0005886">
    <property type="term" value="C:plasma membrane"/>
    <property type="evidence" value="ECO:0007669"/>
    <property type="project" value="UniProtKB-SubCell"/>
</dbReference>
<dbReference type="InterPro" id="IPR022772">
    <property type="entry name" value="VHL_tumour_suppress_b/a_dom"/>
</dbReference>
<evidence type="ECO:0000256" key="12">
    <source>
        <dbReference type="ARBA" id="ARBA00023242"/>
    </source>
</evidence>
<evidence type="ECO:0000256" key="6">
    <source>
        <dbReference type="ARBA" id="ARBA00010057"/>
    </source>
</evidence>
<evidence type="ECO:0000256" key="11">
    <source>
        <dbReference type="ARBA" id="ARBA00023136"/>
    </source>
</evidence>
<evidence type="ECO:0000256" key="9">
    <source>
        <dbReference type="ARBA" id="ARBA00022786"/>
    </source>
</evidence>
<dbReference type="GO" id="GO:0010468">
    <property type="term" value="P:regulation of gene expression"/>
    <property type="evidence" value="ECO:0007669"/>
    <property type="project" value="UniProtKB-ARBA"/>
</dbReference>
<proteinExistence type="inferred from homology"/>
<dbReference type="SUPFAM" id="SSF49468">
    <property type="entry name" value="VHL"/>
    <property type="match status" value="1"/>
</dbReference>
<sequence>MPQDIFSTGSVPRLRSDNSRQPVPVVFCNRSPRTVQPIWVNFQGDPQSYPTLPAGRGRRMNTYLGHIWLFREAETDVGLIVNKKEIYVTSPNVNGSPALVNISLPVFSLKERCLQVVRSLVKPEDYRKLEIVASLYEELENKPDVVKDLPRLAIRFWEETRGSDS</sequence>
<keyword evidence="8" id="KW-0963">Cytoplasm</keyword>
<evidence type="ECO:0000256" key="7">
    <source>
        <dbReference type="ARBA" id="ARBA00022475"/>
    </source>
</evidence>
<dbReference type="Pfam" id="PF17211">
    <property type="entry name" value="VHL_C"/>
    <property type="match status" value="1"/>
</dbReference>
<dbReference type="InterPro" id="IPR037140">
    <property type="entry name" value="VHL_beta_dom_sf"/>
</dbReference>
<dbReference type="FunFam" id="2.60.40.780:FF:000001">
    <property type="entry name" value="von Hippel-Lindau disease tumor suppressor"/>
    <property type="match status" value="1"/>
</dbReference>
<evidence type="ECO:0000256" key="5">
    <source>
        <dbReference type="ARBA" id="ARBA00004906"/>
    </source>
</evidence>
<evidence type="ECO:0000256" key="2">
    <source>
        <dbReference type="ARBA" id="ARBA00004202"/>
    </source>
</evidence>
<keyword evidence="9" id="KW-0833">Ubl conjugation pathway</keyword>
<dbReference type="InterPro" id="IPR024053">
    <property type="entry name" value="VHL_beta_dom"/>
</dbReference>
<evidence type="ECO:0000259" key="17">
    <source>
        <dbReference type="Pfam" id="PF17211"/>
    </source>
</evidence>
<dbReference type="InterPro" id="IPR024048">
    <property type="entry name" value="VHL_alpha_dom"/>
</dbReference>
<evidence type="ECO:0000313" key="18">
    <source>
        <dbReference type="Proteomes" id="UP000186698"/>
    </source>
</evidence>
<dbReference type="InterPro" id="IPR036208">
    <property type="entry name" value="VHL_sf"/>
</dbReference>
<evidence type="ECO:0000256" key="1">
    <source>
        <dbReference type="ARBA" id="ARBA00004123"/>
    </source>
</evidence>
<dbReference type="STRING" id="8355.A0A1L8GHJ8"/>
<evidence type="ECO:0000313" key="19">
    <source>
        <dbReference type="RefSeq" id="XP_041417642.1"/>
    </source>
</evidence>
<comment type="subcellular location">
    <subcellularLocation>
        <location evidence="2">Cell membrane</location>
        <topology evidence="2">Peripheral membrane protein</topology>
    </subcellularLocation>
    <subcellularLocation>
        <location evidence="4">Cytoplasm</location>
    </subcellularLocation>
    <subcellularLocation>
        <location evidence="3">Endoplasmic reticulum</location>
    </subcellularLocation>
    <subcellularLocation>
        <location evidence="1">Nucleus</location>
    </subcellularLocation>
</comment>
<dbReference type="InterPro" id="IPR037139">
    <property type="entry name" value="VHL_alpha_dom_sf"/>
</dbReference>
<dbReference type="GO" id="GO:0001666">
    <property type="term" value="P:response to hypoxia"/>
    <property type="evidence" value="ECO:0007669"/>
    <property type="project" value="UniProtKB-ARBA"/>
</dbReference>
<evidence type="ECO:0000259" key="16">
    <source>
        <dbReference type="Pfam" id="PF01847"/>
    </source>
</evidence>
<dbReference type="RefSeq" id="XP_041417642.1">
    <property type="nucleotide sequence ID" value="XM_041561708.1"/>
</dbReference>
<evidence type="ECO:0000256" key="3">
    <source>
        <dbReference type="ARBA" id="ARBA00004240"/>
    </source>
</evidence>
<evidence type="ECO:0000256" key="4">
    <source>
        <dbReference type="ARBA" id="ARBA00004496"/>
    </source>
</evidence>
<keyword evidence="11" id="KW-0472">Membrane</keyword>
<dbReference type="OrthoDB" id="413400at2759"/>